<reference evidence="1" key="1">
    <citation type="journal article" date="2015" name="Nature">
        <title>Complex archaea that bridge the gap between prokaryotes and eukaryotes.</title>
        <authorList>
            <person name="Spang A."/>
            <person name="Saw J.H."/>
            <person name="Jorgensen S.L."/>
            <person name="Zaremba-Niedzwiedzka K."/>
            <person name="Martijn J."/>
            <person name="Lind A.E."/>
            <person name="van Eijk R."/>
            <person name="Schleper C."/>
            <person name="Guy L."/>
            <person name="Ettema T.J."/>
        </authorList>
    </citation>
    <scope>NUCLEOTIDE SEQUENCE</scope>
</reference>
<dbReference type="AlphaFoldDB" id="A0A0F9DIH5"/>
<dbReference type="EMBL" id="LAZR01041513">
    <property type="protein sequence ID" value="KKL11798.1"/>
    <property type="molecule type" value="Genomic_DNA"/>
</dbReference>
<evidence type="ECO:0000313" key="1">
    <source>
        <dbReference type="EMBL" id="KKL11798.1"/>
    </source>
</evidence>
<accession>A0A0F9DIH5</accession>
<proteinExistence type="predicted"/>
<protein>
    <recommendedName>
        <fullName evidence="2">50S ribosomal protein L29</fullName>
    </recommendedName>
</protein>
<organism evidence="1">
    <name type="scientific">marine sediment metagenome</name>
    <dbReference type="NCBI Taxonomy" id="412755"/>
    <lineage>
        <taxon>unclassified sequences</taxon>
        <taxon>metagenomes</taxon>
        <taxon>ecological metagenomes</taxon>
    </lineage>
</organism>
<name>A0A0F9DIH5_9ZZZZ</name>
<gene>
    <name evidence="1" type="ORF">LCGC14_2542170</name>
</gene>
<comment type="caution">
    <text evidence="1">The sequence shown here is derived from an EMBL/GenBank/DDBJ whole genome shotgun (WGS) entry which is preliminary data.</text>
</comment>
<evidence type="ECO:0008006" key="2">
    <source>
        <dbReference type="Google" id="ProtNLM"/>
    </source>
</evidence>
<sequence>MTLTDDIPPQDLERVKLLQIVSKKGLKELSIKQLKKLQILVEKKDYSHSKKAHKSKMKLLARINVAIYEAEEGREGI</sequence>